<keyword evidence="15" id="KW-1185">Reference proteome</keyword>
<dbReference type="GO" id="GO:0008757">
    <property type="term" value="F:S-adenosylmethionine-dependent methyltransferase activity"/>
    <property type="evidence" value="ECO:0007669"/>
    <property type="project" value="InterPro"/>
</dbReference>
<evidence type="ECO:0000256" key="4">
    <source>
        <dbReference type="ARBA" id="ARBA00022676"/>
    </source>
</evidence>
<comment type="caution">
    <text evidence="14">The sequence shown here is derived from an EMBL/GenBank/DDBJ whole genome shotgun (WGS) entry which is preliminary data.</text>
</comment>
<dbReference type="InterPro" id="IPR013216">
    <property type="entry name" value="Methyltransf_11"/>
</dbReference>
<evidence type="ECO:0000256" key="10">
    <source>
        <dbReference type="ARBA" id="ARBA00049506"/>
    </source>
</evidence>
<name>A0A2A2JJP7_9BILA</name>
<dbReference type="Proteomes" id="UP000218231">
    <property type="component" value="Unassembled WGS sequence"/>
</dbReference>
<sequence>MDSIVQLLCTVNARGFVLVASILCFLDTIVTFGIIQKVPYTEIDWSTYMQQVQQFIKNELNYTRITGDTGPVVYPAGHLMMFRIFHSLTDSGKDIRIAQYIFMFVYLLNLVLIFRLYHKSNRIPPFALCFLVLIGYRIHSIFVLRLFNDPIAMFFFYLSLNLFTSQHWILGSVIYSFAVSIKMNVLLFAPALFFIFLLNIGVRRTIFCLFICATVQLYMGLPFLLFDWKAYLMRSFDLQRVFLFKWTVNWRFLPESFFLDRRFHFFLLFCHLISLTAFGYYVWFRSHGGLRASLIELLQGGIRTRTGVAETMFALFTSNLIGISFSRSLHYQFYSWYFHQLPFLLFWNFPSNVDKFEKIPLKSISVRALLLLAIELCWNVYPSTVWSSFLLHLCHMTLLCLCLPIPQLRPRSRTREHREYMISQRFCQRFLASTSSQPYKVFDRNLKRKQRDWAVKQPDFAKAQYLKEEVGWRIADKVFDLTKFNPLVLDIGCGPGHISPHLIKENVGKIIQCDISEAMVTKSASNDETEVERLVCDEETLEPFKDEQFDLLLSSLSAHWINDLPGWFRRCYSILKPDCPLIGAVFTEDTLYELRCSLQLAEMDLLGGVSTHISPFVKAQDIGGLLTAAGFQMITLDTEEIQVGYPSMFALMYDLQLMAESNATDKRALRLRNDVLLAAQAIYKAMYSKKEDHFPATFRILSFIGWKPGPDTPKPAKRGSQNVSLKDLSKLVESQSTHSDSEKK</sequence>
<dbReference type="CDD" id="cd02440">
    <property type="entry name" value="AdoMet_MTases"/>
    <property type="match status" value="1"/>
</dbReference>
<evidence type="ECO:0000259" key="13">
    <source>
        <dbReference type="Pfam" id="PF08241"/>
    </source>
</evidence>
<dbReference type="EMBL" id="LIAE01010395">
    <property type="protein sequence ID" value="PAV61950.1"/>
    <property type="molecule type" value="Genomic_DNA"/>
</dbReference>
<evidence type="ECO:0000256" key="2">
    <source>
        <dbReference type="ARBA" id="ARBA00004922"/>
    </source>
</evidence>
<evidence type="ECO:0000256" key="7">
    <source>
        <dbReference type="ARBA" id="ARBA00022824"/>
    </source>
</evidence>
<evidence type="ECO:0000313" key="15">
    <source>
        <dbReference type="Proteomes" id="UP000218231"/>
    </source>
</evidence>
<dbReference type="GO" id="GO:0052925">
    <property type="term" value="F:dol-P-Man:Man(5)GlcNAc(2)-PP-Dol alpha-1,3-mannosyltransferase activity"/>
    <property type="evidence" value="ECO:0007669"/>
    <property type="project" value="UniProtKB-EC"/>
</dbReference>
<keyword evidence="4" id="KW-0328">Glycosyltransferase</keyword>
<feature type="transmembrane region" description="Helical" evidence="12">
    <location>
        <begin position="175"/>
        <end position="198"/>
    </location>
</feature>
<evidence type="ECO:0000256" key="8">
    <source>
        <dbReference type="ARBA" id="ARBA00022989"/>
    </source>
</evidence>
<dbReference type="STRING" id="2018661.A0A2A2JJP7"/>
<accession>A0A2A2JJP7</accession>
<evidence type="ECO:0000256" key="12">
    <source>
        <dbReference type="SAM" id="Phobius"/>
    </source>
</evidence>
<feature type="transmembrane region" description="Helical" evidence="12">
    <location>
        <begin position="205"/>
        <end position="226"/>
    </location>
</feature>
<evidence type="ECO:0000256" key="3">
    <source>
        <dbReference type="ARBA" id="ARBA00011964"/>
    </source>
</evidence>
<dbReference type="PANTHER" id="PTHR12646">
    <property type="entry name" value="NOT56 - RELATED"/>
    <property type="match status" value="1"/>
</dbReference>
<reference evidence="14 15" key="1">
    <citation type="journal article" date="2017" name="Curr. Biol.">
        <title>Genome architecture and evolution of a unichromosomal asexual nematode.</title>
        <authorList>
            <person name="Fradin H."/>
            <person name="Zegar C."/>
            <person name="Gutwein M."/>
            <person name="Lucas J."/>
            <person name="Kovtun M."/>
            <person name="Corcoran D."/>
            <person name="Baugh L.R."/>
            <person name="Kiontke K."/>
            <person name="Gunsalus K."/>
            <person name="Fitch D.H."/>
            <person name="Piano F."/>
        </authorList>
    </citation>
    <scope>NUCLEOTIDE SEQUENCE [LARGE SCALE GENOMIC DNA]</scope>
    <source>
        <strain evidence="14">PF1309</strain>
    </source>
</reference>
<proteinExistence type="predicted"/>
<organism evidence="14 15">
    <name type="scientific">Diploscapter pachys</name>
    <dbReference type="NCBI Taxonomy" id="2018661"/>
    <lineage>
        <taxon>Eukaryota</taxon>
        <taxon>Metazoa</taxon>
        <taxon>Ecdysozoa</taxon>
        <taxon>Nematoda</taxon>
        <taxon>Chromadorea</taxon>
        <taxon>Rhabditida</taxon>
        <taxon>Rhabditina</taxon>
        <taxon>Rhabditomorpha</taxon>
        <taxon>Rhabditoidea</taxon>
        <taxon>Rhabditidae</taxon>
        <taxon>Diploscapter</taxon>
    </lineage>
</organism>
<evidence type="ECO:0000256" key="11">
    <source>
        <dbReference type="SAM" id="MobiDB-lite"/>
    </source>
</evidence>
<keyword evidence="7" id="KW-0256">Endoplasmic reticulum</keyword>
<evidence type="ECO:0000313" key="14">
    <source>
        <dbReference type="EMBL" id="PAV61950.1"/>
    </source>
</evidence>
<comment type="pathway">
    <text evidence="2">Protein modification; protein glycosylation.</text>
</comment>
<comment type="subcellular location">
    <subcellularLocation>
        <location evidence="1">Endoplasmic reticulum membrane</location>
        <topology evidence="1">Multi-pass membrane protein</topology>
    </subcellularLocation>
</comment>
<gene>
    <name evidence="14" type="ORF">WR25_19054</name>
</gene>
<feature type="transmembrane region" description="Helical" evidence="12">
    <location>
        <begin position="361"/>
        <end position="381"/>
    </location>
</feature>
<keyword evidence="5" id="KW-0808">Transferase</keyword>
<dbReference type="AlphaFoldDB" id="A0A2A2JJP7"/>
<feature type="domain" description="Methyltransferase type 11" evidence="13">
    <location>
        <begin position="489"/>
        <end position="578"/>
    </location>
</feature>
<keyword evidence="8 12" id="KW-1133">Transmembrane helix</keyword>
<dbReference type="OrthoDB" id="16816at2759"/>
<dbReference type="InterPro" id="IPR007873">
    <property type="entry name" value="Glycosyltransferase_ALG3"/>
</dbReference>
<feature type="region of interest" description="Disordered" evidence="11">
    <location>
        <begin position="711"/>
        <end position="744"/>
    </location>
</feature>
<feature type="transmembrane region" description="Helical" evidence="12">
    <location>
        <begin position="15"/>
        <end position="35"/>
    </location>
</feature>
<dbReference type="Pfam" id="PF05208">
    <property type="entry name" value="ALG3"/>
    <property type="match status" value="1"/>
</dbReference>
<comment type="catalytic activity">
    <reaction evidence="10">
        <text>an alpha-D-Man-(1-&gt;2)-alpha-D-Man-(1-&gt;2)-alpha-D-Man-(1-&gt;3)-[alpha-D-Man-(1-&gt;6)]-beta-D-Man-(1-&gt;4)-beta-D-GlcNAc-(1-&gt;4)-alpha-D-GlcNAc-diphospho-di-trans,poly-cis-dolichol + a di-trans,poly-cis-dolichyl beta-D-mannosyl phosphate = an alpha-D-Man-(1-&gt;2)-alpha-D-Man-(1-&gt;2)-alpha-D-Man-(1-&gt;3)-[alpha-D-Man-(1-&gt;3)-alpha-D-Man-(1-&gt;6)]-beta-D-Man-(1-&gt;4)-beta-D-GlcNAc-(1-&gt;4)-alpha-D-GlcNAc-diphospho-di-trans,poly-cis-dolichol + a di-trans,poly-cis-dolichyl phosphate + H(+)</text>
        <dbReference type="Rhea" id="RHEA:29527"/>
        <dbReference type="Rhea" id="RHEA-COMP:19498"/>
        <dbReference type="Rhea" id="RHEA-COMP:19501"/>
        <dbReference type="Rhea" id="RHEA-COMP:19516"/>
        <dbReference type="Rhea" id="RHEA-COMP:19517"/>
        <dbReference type="ChEBI" id="CHEBI:15378"/>
        <dbReference type="ChEBI" id="CHEBI:57683"/>
        <dbReference type="ChEBI" id="CHEBI:58211"/>
        <dbReference type="ChEBI" id="CHEBI:132515"/>
        <dbReference type="ChEBI" id="CHEBI:132516"/>
        <dbReference type="EC" id="2.4.1.258"/>
    </reaction>
    <physiologicalReaction direction="left-to-right" evidence="10">
        <dbReference type="Rhea" id="RHEA:29528"/>
    </physiologicalReaction>
</comment>
<evidence type="ECO:0000256" key="9">
    <source>
        <dbReference type="ARBA" id="ARBA00023136"/>
    </source>
</evidence>
<keyword evidence="9 12" id="KW-0472">Membrane</keyword>
<evidence type="ECO:0000256" key="5">
    <source>
        <dbReference type="ARBA" id="ARBA00022679"/>
    </source>
</evidence>
<dbReference type="PANTHER" id="PTHR12646:SF0">
    <property type="entry name" value="DOL-P-MAN:MAN(5)GLCNAC(2)-PP-DOL ALPHA-1,3-MANNOSYLTRANSFERASE"/>
    <property type="match status" value="1"/>
</dbReference>
<feature type="transmembrane region" description="Helical" evidence="12">
    <location>
        <begin position="97"/>
        <end position="117"/>
    </location>
</feature>
<dbReference type="Gene3D" id="3.40.50.150">
    <property type="entry name" value="Vaccinia Virus protein VP39"/>
    <property type="match status" value="1"/>
</dbReference>
<dbReference type="Pfam" id="PF08241">
    <property type="entry name" value="Methyltransf_11"/>
    <property type="match status" value="1"/>
</dbReference>
<feature type="transmembrane region" description="Helical" evidence="12">
    <location>
        <begin position="263"/>
        <end position="284"/>
    </location>
</feature>
<feature type="transmembrane region" description="Helical" evidence="12">
    <location>
        <begin position="123"/>
        <end position="144"/>
    </location>
</feature>
<evidence type="ECO:0000256" key="6">
    <source>
        <dbReference type="ARBA" id="ARBA00022692"/>
    </source>
</evidence>
<keyword evidence="6 12" id="KW-0812">Transmembrane</keyword>
<dbReference type="SUPFAM" id="SSF53335">
    <property type="entry name" value="S-adenosyl-L-methionine-dependent methyltransferases"/>
    <property type="match status" value="1"/>
</dbReference>
<dbReference type="InterPro" id="IPR029063">
    <property type="entry name" value="SAM-dependent_MTases_sf"/>
</dbReference>
<evidence type="ECO:0000256" key="1">
    <source>
        <dbReference type="ARBA" id="ARBA00004477"/>
    </source>
</evidence>
<dbReference type="EC" id="2.4.1.258" evidence="3"/>
<protein>
    <recommendedName>
        <fullName evidence="3">dolichyl-P-Man:Man5GlcNAc2-PP-dolichol alpha-1,3-mannosyltransferase</fullName>
        <ecNumber evidence="3">2.4.1.258</ecNumber>
    </recommendedName>
</protein>
<dbReference type="GO" id="GO:0005789">
    <property type="term" value="C:endoplasmic reticulum membrane"/>
    <property type="evidence" value="ECO:0007669"/>
    <property type="project" value="UniProtKB-SubCell"/>
</dbReference>